<name>A0A0F5QGW9_9HYPH</name>
<evidence type="ECO:0000256" key="2">
    <source>
        <dbReference type="ARBA" id="ARBA00022723"/>
    </source>
</evidence>
<reference evidence="9 10" key="1">
    <citation type="submission" date="2015-03" db="EMBL/GenBank/DDBJ databases">
        <authorList>
            <person name="Lepp D."/>
            <person name="Hassan Y.I."/>
            <person name="Li X.-Z."/>
            <person name="Zhou T."/>
        </authorList>
    </citation>
    <scope>NUCLEOTIDE SEQUENCE [LARGE SCALE GENOMIC DNA]</scope>
    <source>
        <strain evidence="9 10">E84</strain>
    </source>
</reference>
<dbReference type="EMBL" id="LANJ01000011">
    <property type="protein sequence ID" value="KKC39269.1"/>
    <property type="molecule type" value="Genomic_DNA"/>
</dbReference>
<keyword evidence="6" id="KW-0342">GTP-binding</keyword>
<dbReference type="Pfam" id="PF01996">
    <property type="entry name" value="F420_ligase"/>
    <property type="match status" value="1"/>
</dbReference>
<dbReference type="PANTHER" id="PTHR47917:SF1">
    <property type="entry name" value="COENZYME F420:L-GLUTAMATE LIGASE"/>
    <property type="match status" value="1"/>
</dbReference>
<keyword evidence="7" id="KW-0464">Manganese</keyword>
<dbReference type="RefSeq" id="WP_046138502.1">
    <property type="nucleotide sequence ID" value="NZ_LANJ01000011.1"/>
</dbReference>
<evidence type="ECO:0000259" key="8">
    <source>
        <dbReference type="Pfam" id="PF01996"/>
    </source>
</evidence>
<feature type="domain" description="Coenzyme F420:L-glutamate ligase-like" evidence="8">
    <location>
        <begin position="14"/>
        <end position="218"/>
    </location>
</feature>
<evidence type="ECO:0000313" key="10">
    <source>
        <dbReference type="Proteomes" id="UP000033411"/>
    </source>
</evidence>
<evidence type="ECO:0000256" key="1">
    <source>
        <dbReference type="ARBA" id="ARBA00022598"/>
    </source>
</evidence>
<dbReference type="AlphaFoldDB" id="A0A0F5QGW9"/>
<keyword evidence="4" id="KW-0460">Magnesium</keyword>
<keyword evidence="2" id="KW-0479">Metal-binding</keyword>
<evidence type="ECO:0000256" key="6">
    <source>
        <dbReference type="ARBA" id="ARBA00023134"/>
    </source>
</evidence>
<dbReference type="STRING" id="1293439.WH87_03320"/>
<keyword evidence="5" id="KW-0630">Potassium</keyword>
<dbReference type="Gene3D" id="3.90.1660.10">
    <property type="entry name" value="CofE-like domain"/>
    <property type="match status" value="1"/>
</dbReference>
<evidence type="ECO:0000256" key="7">
    <source>
        <dbReference type="ARBA" id="ARBA00023211"/>
    </source>
</evidence>
<sequence length="278" mass="29193">MPITRYSVWGVPGLPEIAAGDDLVAMIVEAIDAQAAEDADCALKDGDILIVTSKIVSKAEGMQVPVADREKAIAEDTVRVVAERVHPGGVTQIVETRHGLIMAAAGIDTSNVPDGVALRLPLDPDKSARDLCAGLRDRLGFNVGLVITDTMGRPWRVGQTDVAIGAAGIVVTDDLRGGVDANGRPLQVTITVLADELSGAADLVKGKASGIPVAIVRGLGRLVTDLNAPGARTLVRSVDDDMFRFGSAEAYRLGYDAALAELREASGQPETRLKQRQD</sequence>
<gene>
    <name evidence="9" type="ORF">WH87_03320</name>
</gene>
<evidence type="ECO:0000313" key="9">
    <source>
        <dbReference type="EMBL" id="KKC39269.1"/>
    </source>
</evidence>
<dbReference type="OrthoDB" id="9788295at2"/>
<organism evidence="9 10">
    <name type="scientific">Devosia epidermidihirudinis</name>
    <dbReference type="NCBI Taxonomy" id="1293439"/>
    <lineage>
        <taxon>Bacteria</taxon>
        <taxon>Pseudomonadati</taxon>
        <taxon>Pseudomonadota</taxon>
        <taxon>Alphaproteobacteria</taxon>
        <taxon>Hyphomicrobiales</taxon>
        <taxon>Devosiaceae</taxon>
        <taxon>Devosia</taxon>
    </lineage>
</organism>
<comment type="caution">
    <text evidence="9">The sequence shown here is derived from an EMBL/GenBank/DDBJ whole genome shotgun (WGS) entry which is preliminary data.</text>
</comment>
<protein>
    <submittedName>
        <fullName evidence="9">F420-dependent oxidoreductase</fullName>
    </submittedName>
</protein>
<accession>A0A0F5QGW9</accession>
<evidence type="ECO:0000256" key="4">
    <source>
        <dbReference type="ARBA" id="ARBA00022842"/>
    </source>
</evidence>
<dbReference type="InterPro" id="IPR002847">
    <property type="entry name" value="F420-0_gamma-glut_ligase-dom"/>
</dbReference>
<evidence type="ECO:0000256" key="5">
    <source>
        <dbReference type="ARBA" id="ARBA00022958"/>
    </source>
</evidence>
<keyword evidence="10" id="KW-1185">Reference proteome</keyword>
<dbReference type="Proteomes" id="UP000033411">
    <property type="component" value="Unassembled WGS sequence"/>
</dbReference>
<dbReference type="PANTHER" id="PTHR47917">
    <property type="match status" value="1"/>
</dbReference>
<dbReference type="GO" id="GO:0052618">
    <property type="term" value="F:coenzyme F420-0:L-glutamate ligase activity"/>
    <property type="evidence" value="ECO:0007669"/>
    <property type="project" value="TreeGrafter"/>
</dbReference>
<dbReference type="Gene3D" id="3.30.1330.100">
    <property type="entry name" value="CofE-like"/>
    <property type="match status" value="1"/>
</dbReference>
<keyword evidence="3" id="KW-0547">Nucleotide-binding</keyword>
<dbReference type="InterPro" id="IPR008225">
    <property type="entry name" value="F420-0_g-glutamyl_ligase"/>
</dbReference>
<dbReference type="GO" id="GO:0005525">
    <property type="term" value="F:GTP binding"/>
    <property type="evidence" value="ECO:0007669"/>
    <property type="project" value="UniProtKB-KW"/>
</dbReference>
<dbReference type="NCBIfam" id="TIGR01916">
    <property type="entry name" value="F420_cofE"/>
    <property type="match status" value="1"/>
</dbReference>
<proteinExistence type="predicted"/>
<evidence type="ECO:0000256" key="3">
    <source>
        <dbReference type="ARBA" id="ARBA00022741"/>
    </source>
</evidence>
<dbReference type="GO" id="GO:0046872">
    <property type="term" value="F:metal ion binding"/>
    <property type="evidence" value="ECO:0007669"/>
    <property type="project" value="UniProtKB-KW"/>
</dbReference>
<dbReference type="SUPFAM" id="SSF144010">
    <property type="entry name" value="CofE-like"/>
    <property type="match status" value="1"/>
</dbReference>
<dbReference type="PATRIC" id="fig|1293439.3.peg.220"/>
<keyword evidence="1" id="KW-0436">Ligase</keyword>